<dbReference type="GO" id="GO:0006935">
    <property type="term" value="P:chemotaxis"/>
    <property type="evidence" value="ECO:0007669"/>
    <property type="project" value="TreeGrafter"/>
</dbReference>
<dbReference type="PROSITE" id="PS50111">
    <property type="entry name" value="CHEMOTAXIS_TRANSDUC_2"/>
    <property type="match status" value="1"/>
</dbReference>
<dbReference type="RefSeq" id="WP_088482257.1">
    <property type="nucleotide sequence ID" value="NZ_JBCNLH010000002.1"/>
</dbReference>
<dbReference type="SMART" id="SM00304">
    <property type="entry name" value="HAMP"/>
    <property type="match status" value="1"/>
</dbReference>
<dbReference type="SUPFAM" id="SSF58104">
    <property type="entry name" value="Methyl-accepting chemotaxis protein (MCP) signaling domain"/>
    <property type="match status" value="1"/>
</dbReference>
<protein>
    <recommendedName>
        <fullName evidence="10">Methyl-accepting chemotaxis protein</fullName>
    </recommendedName>
</protein>
<feature type="transmembrane region" description="Helical" evidence="5">
    <location>
        <begin position="192"/>
        <end position="213"/>
    </location>
</feature>
<evidence type="ECO:0000256" key="5">
    <source>
        <dbReference type="SAM" id="Phobius"/>
    </source>
</evidence>
<name>A0A254NDL2_9BURK</name>
<comment type="caution">
    <text evidence="8">The sequence shown here is derived from an EMBL/GenBank/DDBJ whole genome shotgun (WGS) entry which is preliminary data.</text>
</comment>
<dbReference type="Gene3D" id="1.10.287.950">
    <property type="entry name" value="Methyl-accepting chemotaxis protein"/>
    <property type="match status" value="1"/>
</dbReference>
<dbReference type="GO" id="GO:0005886">
    <property type="term" value="C:plasma membrane"/>
    <property type="evidence" value="ECO:0007669"/>
    <property type="project" value="TreeGrafter"/>
</dbReference>
<keyword evidence="5" id="KW-0812">Transmembrane</keyword>
<keyword evidence="5" id="KW-1133">Transmembrane helix</keyword>
<dbReference type="FunFam" id="1.10.287.950:FF:000001">
    <property type="entry name" value="Methyl-accepting chemotaxis sensory transducer"/>
    <property type="match status" value="1"/>
</dbReference>
<dbReference type="Pfam" id="PF00015">
    <property type="entry name" value="MCPsignal"/>
    <property type="match status" value="1"/>
</dbReference>
<dbReference type="EMBL" id="NISI01000001">
    <property type="protein sequence ID" value="OWR06055.1"/>
    <property type="molecule type" value="Genomic_DNA"/>
</dbReference>
<dbReference type="InterPro" id="IPR047347">
    <property type="entry name" value="YvaQ-like_sensor"/>
</dbReference>
<keyword evidence="9" id="KW-1185">Reference proteome</keyword>
<sequence>MSLFTAAQGSIGRRLALVLSTILGLLVLSSALAVWELRKLGREVDDMFARDLKVERAATDWMRNTSSGVQRAAAIAKSSDPSLVEYFAPASAAAIAETNELQKLIESELDSPEERELFARIGELRKAYLAARDAVSKAKKAGDVEGASKIFAEQFEPTSKSYLEGVSQMAARQRSQLDASGQRVEALRSRTVAVLVGATAMALVIGIALSVLLTRSITGPLRTAERVAHEIADMNLSGDAQRHYGSDETGQLLRALDAMREALRQALQQVRGVVDNITTASSEIASGNADLSARTEQTASNLEETASAMEELTSTVRHSADSAAQANQLATSATQVAVRGGEVVNQVVSTMTAIHASSRRIGDIIGTIDGIAFQTNILALNAAVEAARAGEQGRGFAVVAGEVRTLAQRSAEAAREIKALIGASVDQVEAGARLVEEAGGTMTEIVTSVQRVTDIVGEISTAATEQSQGIGQVNVAVADLDKMTQQNAALVEESTAAAESLKDQAARLSGVVATFRLR</sequence>
<dbReference type="GO" id="GO:0004888">
    <property type="term" value="F:transmembrane signaling receptor activity"/>
    <property type="evidence" value="ECO:0007669"/>
    <property type="project" value="TreeGrafter"/>
</dbReference>
<comment type="subcellular location">
    <subcellularLocation>
        <location evidence="1">Membrane</location>
    </subcellularLocation>
</comment>
<dbReference type="CDD" id="cd06225">
    <property type="entry name" value="HAMP"/>
    <property type="match status" value="1"/>
</dbReference>
<evidence type="ECO:0000259" key="7">
    <source>
        <dbReference type="PROSITE" id="PS50885"/>
    </source>
</evidence>
<dbReference type="SMART" id="SM00283">
    <property type="entry name" value="MA"/>
    <property type="match status" value="1"/>
</dbReference>
<evidence type="ECO:0000313" key="9">
    <source>
        <dbReference type="Proteomes" id="UP000197446"/>
    </source>
</evidence>
<feature type="domain" description="HAMP" evidence="7">
    <location>
        <begin position="215"/>
        <end position="268"/>
    </location>
</feature>
<keyword evidence="2" id="KW-0488">Methylation</keyword>
<dbReference type="CDD" id="cd11386">
    <property type="entry name" value="MCP_signal"/>
    <property type="match status" value="1"/>
</dbReference>
<dbReference type="Pfam" id="PF12729">
    <property type="entry name" value="4HB_MCP_1"/>
    <property type="match status" value="1"/>
</dbReference>
<dbReference type="OrthoDB" id="5441488at2"/>
<comment type="similarity">
    <text evidence="3">Belongs to the methyl-accepting chemotaxis (MCP) protein family.</text>
</comment>
<dbReference type="Proteomes" id="UP000197446">
    <property type="component" value="Unassembled WGS sequence"/>
</dbReference>
<dbReference type="InterPro" id="IPR051310">
    <property type="entry name" value="MCP_chemotaxis"/>
</dbReference>
<dbReference type="Pfam" id="PF00672">
    <property type="entry name" value="HAMP"/>
    <property type="match status" value="1"/>
</dbReference>
<dbReference type="AlphaFoldDB" id="A0A254NDL2"/>
<proteinExistence type="inferred from homology"/>
<dbReference type="InterPro" id="IPR003660">
    <property type="entry name" value="HAMP_dom"/>
</dbReference>
<evidence type="ECO:0000256" key="1">
    <source>
        <dbReference type="ARBA" id="ARBA00004370"/>
    </source>
</evidence>
<dbReference type="InterPro" id="IPR004089">
    <property type="entry name" value="MCPsignal_dom"/>
</dbReference>
<gene>
    <name evidence="8" type="ORF">CDO81_06405</name>
</gene>
<evidence type="ECO:0000313" key="8">
    <source>
        <dbReference type="EMBL" id="OWR06055.1"/>
    </source>
</evidence>
<keyword evidence="5" id="KW-0472">Membrane</keyword>
<dbReference type="PANTHER" id="PTHR43531">
    <property type="entry name" value="PROTEIN ICFG"/>
    <property type="match status" value="1"/>
</dbReference>
<dbReference type="CDD" id="cd19411">
    <property type="entry name" value="MCP2201-like_sensor"/>
    <property type="match status" value="1"/>
</dbReference>
<reference evidence="8 9" key="1">
    <citation type="journal article" date="2007" name="Int. J. Syst. Evol. Microbiol.">
        <title>Description of Pelomonas aquatica sp. nov. and Pelomonas puraquae sp. nov., isolated from industrial and haemodialysis water.</title>
        <authorList>
            <person name="Gomila M."/>
            <person name="Bowien B."/>
            <person name="Falsen E."/>
            <person name="Moore E.R."/>
            <person name="Lalucat J."/>
        </authorList>
    </citation>
    <scope>NUCLEOTIDE SEQUENCE [LARGE SCALE GENOMIC DNA]</scope>
    <source>
        <strain evidence="8 9">CCUG 52769</strain>
    </source>
</reference>
<dbReference type="InterPro" id="IPR024478">
    <property type="entry name" value="HlyB_4HB_MCP"/>
</dbReference>
<dbReference type="GO" id="GO:0007165">
    <property type="term" value="P:signal transduction"/>
    <property type="evidence" value="ECO:0007669"/>
    <property type="project" value="UniProtKB-KW"/>
</dbReference>
<evidence type="ECO:0000256" key="3">
    <source>
        <dbReference type="ARBA" id="ARBA00029447"/>
    </source>
</evidence>
<dbReference type="PANTHER" id="PTHR43531:SF14">
    <property type="entry name" value="METHYL-ACCEPTING CHEMOTAXIS PROTEIN I-RELATED"/>
    <property type="match status" value="1"/>
</dbReference>
<evidence type="ECO:0000256" key="2">
    <source>
        <dbReference type="ARBA" id="ARBA00022481"/>
    </source>
</evidence>
<keyword evidence="4" id="KW-0807">Transducer</keyword>
<accession>A0A254NDL2</accession>
<dbReference type="PROSITE" id="PS50885">
    <property type="entry name" value="HAMP"/>
    <property type="match status" value="1"/>
</dbReference>
<evidence type="ECO:0000259" key="6">
    <source>
        <dbReference type="PROSITE" id="PS50111"/>
    </source>
</evidence>
<feature type="domain" description="Methyl-accepting transducer" evidence="6">
    <location>
        <begin position="273"/>
        <end position="502"/>
    </location>
</feature>
<evidence type="ECO:0000256" key="4">
    <source>
        <dbReference type="PROSITE-ProRule" id="PRU00284"/>
    </source>
</evidence>
<evidence type="ECO:0008006" key="10">
    <source>
        <dbReference type="Google" id="ProtNLM"/>
    </source>
</evidence>
<organism evidence="8 9">
    <name type="scientific">Roseateles puraquae</name>
    <dbReference type="NCBI Taxonomy" id="431059"/>
    <lineage>
        <taxon>Bacteria</taxon>
        <taxon>Pseudomonadati</taxon>
        <taxon>Pseudomonadota</taxon>
        <taxon>Betaproteobacteria</taxon>
        <taxon>Burkholderiales</taxon>
        <taxon>Sphaerotilaceae</taxon>
        <taxon>Roseateles</taxon>
    </lineage>
</organism>